<dbReference type="Pfam" id="PF00005">
    <property type="entry name" value="ABC_tran"/>
    <property type="match status" value="1"/>
</dbReference>
<dbReference type="PANTHER" id="PTHR43335">
    <property type="entry name" value="ABC TRANSPORTER, ATP-BINDING PROTEIN"/>
    <property type="match status" value="1"/>
</dbReference>
<sequence length="376" mass="42185">MNNFVQKYGQSARRTVKRATLRDSKRLPNGHLLEPNGKKIKKTASIHPKRQKLPLKVTSFLVLRRKFYKHNSMSVTVKGLTKVYGEQKAIDQVSFVAGKGEILGFLGPNGAGKTTTMKIITGFIPQTEGDAEVCGFDVSKNPLEVRKRIGYLPEHNPLYKDMYVKEFLQFVAGLHDLKQPGQRVKDMIGLTGLEKEQHKLIGALSKGYRQRVGLAQAMLHDPEVLILDEPTTGLDPNQLAEIRSLIKQLGKEKTLIFSTHIMQEVEAICDRVLIINNGKIVADDRIEELPNLIKGESIVSVAFLEEVKAELLKKIKGVHSVKKIAPSNWQLLSDSKADIRPEVFRFAVDQGLTLIEMHKEAYSVEDVFQKLTAKTT</sequence>
<gene>
    <name evidence="6" type="ordered locus">Halhy_6389</name>
</gene>
<dbReference type="Gene3D" id="3.40.50.300">
    <property type="entry name" value="P-loop containing nucleotide triphosphate hydrolases"/>
    <property type="match status" value="1"/>
</dbReference>
<evidence type="ECO:0000256" key="3">
    <source>
        <dbReference type="ARBA" id="ARBA00022741"/>
    </source>
</evidence>
<dbReference type="Proteomes" id="UP000008461">
    <property type="component" value="Chromosome"/>
</dbReference>
<dbReference type="CDD" id="cd03230">
    <property type="entry name" value="ABC_DR_subfamily_A"/>
    <property type="match status" value="1"/>
</dbReference>
<dbReference type="KEGG" id="hhy:Halhy_6389"/>
<reference evidence="6 7" key="1">
    <citation type="journal article" date="2011" name="Stand. Genomic Sci.">
        <title>Complete genome sequence of Haliscomenobacter hydrossis type strain (O).</title>
        <authorList>
            <consortium name="US DOE Joint Genome Institute (JGI-PGF)"/>
            <person name="Daligault H."/>
            <person name="Lapidus A."/>
            <person name="Zeytun A."/>
            <person name="Nolan M."/>
            <person name="Lucas S."/>
            <person name="Del Rio T.G."/>
            <person name="Tice H."/>
            <person name="Cheng J.F."/>
            <person name="Tapia R."/>
            <person name="Han C."/>
            <person name="Goodwin L."/>
            <person name="Pitluck S."/>
            <person name="Liolios K."/>
            <person name="Pagani I."/>
            <person name="Ivanova N."/>
            <person name="Huntemann M."/>
            <person name="Mavromatis K."/>
            <person name="Mikhailova N."/>
            <person name="Pati A."/>
            <person name="Chen A."/>
            <person name="Palaniappan K."/>
            <person name="Land M."/>
            <person name="Hauser L."/>
            <person name="Brambilla E.M."/>
            <person name="Rohde M."/>
            <person name="Verbarg S."/>
            <person name="Goker M."/>
            <person name="Bristow J."/>
            <person name="Eisen J.A."/>
            <person name="Markowitz V."/>
            <person name="Hugenholtz P."/>
            <person name="Kyrpides N.C."/>
            <person name="Klenk H.P."/>
            <person name="Woyke T."/>
        </authorList>
    </citation>
    <scope>NUCLEOTIDE SEQUENCE [LARGE SCALE GENOMIC DNA]</scope>
    <source>
        <strain evidence="7">ATCC 27775 / DSM 1100 / LMG 10767 / O</strain>
    </source>
</reference>
<dbReference type="SMART" id="SM00382">
    <property type="entry name" value="AAA"/>
    <property type="match status" value="1"/>
</dbReference>
<organism evidence="6 7">
    <name type="scientific">Haliscomenobacter hydrossis (strain ATCC 27775 / DSM 1100 / LMG 10767 / O)</name>
    <dbReference type="NCBI Taxonomy" id="760192"/>
    <lineage>
        <taxon>Bacteria</taxon>
        <taxon>Pseudomonadati</taxon>
        <taxon>Bacteroidota</taxon>
        <taxon>Saprospiria</taxon>
        <taxon>Saprospirales</taxon>
        <taxon>Haliscomenobacteraceae</taxon>
        <taxon>Haliscomenobacter</taxon>
    </lineage>
</organism>
<feature type="domain" description="ABC transporter" evidence="5">
    <location>
        <begin position="75"/>
        <end position="302"/>
    </location>
</feature>
<dbReference type="InterPro" id="IPR003439">
    <property type="entry name" value="ABC_transporter-like_ATP-bd"/>
</dbReference>
<dbReference type="GO" id="GO:0016887">
    <property type="term" value="F:ATP hydrolysis activity"/>
    <property type="evidence" value="ECO:0007669"/>
    <property type="project" value="InterPro"/>
</dbReference>
<keyword evidence="7" id="KW-1185">Reference proteome</keyword>
<dbReference type="STRING" id="760192.Halhy_6389"/>
<evidence type="ECO:0000313" key="7">
    <source>
        <dbReference type="Proteomes" id="UP000008461"/>
    </source>
</evidence>
<dbReference type="NCBIfam" id="TIGR03522">
    <property type="entry name" value="GldA_ABC_ATP"/>
    <property type="match status" value="1"/>
</dbReference>
<evidence type="ECO:0000259" key="5">
    <source>
        <dbReference type="PROSITE" id="PS50893"/>
    </source>
</evidence>
<proteinExistence type="inferred from homology"/>
<dbReference type="InterPro" id="IPR027417">
    <property type="entry name" value="P-loop_NTPase"/>
</dbReference>
<evidence type="ECO:0000256" key="1">
    <source>
        <dbReference type="ARBA" id="ARBA00005417"/>
    </source>
</evidence>
<dbReference type="InterPro" id="IPR019864">
    <property type="entry name" value="Motility-assoc_ABC_GldA"/>
</dbReference>
<dbReference type="EMBL" id="CP002691">
    <property type="protein sequence ID" value="AEE54208.1"/>
    <property type="molecule type" value="Genomic_DNA"/>
</dbReference>
<dbReference type="GO" id="GO:0005524">
    <property type="term" value="F:ATP binding"/>
    <property type="evidence" value="ECO:0007669"/>
    <property type="project" value="UniProtKB-KW"/>
</dbReference>
<keyword evidence="3" id="KW-0547">Nucleotide-binding</keyword>
<name>F4KQ47_HALH1</name>
<dbReference type="AlphaFoldDB" id="F4KQ47"/>
<dbReference type="InterPro" id="IPR003593">
    <property type="entry name" value="AAA+_ATPase"/>
</dbReference>
<dbReference type="PROSITE" id="PS50893">
    <property type="entry name" value="ABC_TRANSPORTER_2"/>
    <property type="match status" value="1"/>
</dbReference>
<dbReference type="eggNOG" id="COG1131">
    <property type="taxonomic scope" value="Bacteria"/>
</dbReference>
<evidence type="ECO:0000313" key="6">
    <source>
        <dbReference type="EMBL" id="AEE54208.1"/>
    </source>
</evidence>
<keyword evidence="4 6" id="KW-0067">ATP-binding</keyword>
<dbReference type="SUPFAM" id="SSF52540">
    <property type="entry name" value="P-loop containing nucleoside triphosphate hydrolases"/>
    <property type="match status" value="1"/>
</dbReference>
<evidence type="ECO:0000256" key="4">
    <source>
        <dbReference type="ARBA" id="ARBA00022840"/>
    </source>
</evidence>
<comment type="similarity">
    <text evidence="1">Belongs to the ABC transporter superfamily.</text>
</comment>
<accession>F4KQ47</accession>
<protein>
    <submittedName>
        <fullName evidence="6">Gliding motility-associated ABC transporter ATP-binding subunit GldA</fullName>
    </submittedName>
</protein>
<dbReference type="PANTHER" id="PTHR43335:SF4">
    <property type="entry name" value="ABC TRANSPORTER, ATP-BINDING PROTEIN"/>
    <property type="match status" value="1"/>
</dbReference>
<keyword evidence="2" id="KW-0813">Transport</keyword>
<reference key="2">
    <citation type="submission" date="2011-04" db="EMBL/GenBank/DDBJ databases">
        <title>Complete sequence of chromosome of Haliscomenobacter hydrossis DSM 1100.</title>
        <authorList>
            <consortium name="US DOE Joint Genome Institute (JGI-PGF)"/>
            <person name="Lucas S."/>
            <person name="Han J."/>
            <person name="Lapidus A."/>
            <person name="Bruce D."/>
            <person name="Goodwin L."/>
            <person name="Pitluck S."/>
            <person name="Peters L."/>
            <person name="Kyrpides N."/>
            <person name="Mavromatis K."/>
            <person name="Ivanova N."/>
            <person name="Ovchinnikova G."/>
            <person name="Pagani I."/>
            <person name="Daligault H."/>
            <person name="Detter J.C."/>
            <person name="Han C."/>
            <person name="Land M."/>
            <person name="Hauser L."/>
            <person name="Markowitz V."/>
            <person name="Cheng J.-F."/>
            <person name="Hugenholtz P."/>
            <person name="Woyke T."/>
            <person name="Wu D."/>
            <person name="Verbarg S."/>
            <person name="Frueling A."/>
            <person name="Brambilla E."/>
            <person name="Klenk H.-P."/>
            <person name="Eisen J.A."/>
        </authorList>
    </citation>
    <scope>NUCLEOTIDE SEQUENCE</scope>
    <source>
        <strain>DSM 1100</strain>
    </source>
</reference>
<evidence type="ECO:0000256" key="2">
    <source>
        <dbReference type="ARBA" id="ARBA00022448"/>
    </source>
</evidence>
<dbReference type="HOGENOM" id="CLU_000604_1_2_10"/>